<dbReference type="PANTHER" id="PTHR30605">
    <property type="entry name" value="ANHYDRO-N-ACETYLMURAMIC ACID KINASE"/>
    <property type="match status" value="1"/>
</dbReference>
<dbReference type="Gene3D" id="3.30.420.40">
    <property type="match status" value="1"/>
</dbReference>
<gene>
    <name evidence="1" type="ORF">RT723_09440</name>
</gene>
<dbReference type="GO" id="GO:0016301">
    <property type="term" value="F:kinase activity"/>
    <property type="evidence" value="ECO:0007669"/>
    <property type="project" value="UniProtKB-KW"/>
</dbReference>
<reference evidence="1 2" key="1">
    <citation type="submission" date="2023-10" db="EMBL/GenBank/DDBJ databases">
        <title>Psychrosphaera aquimaarina strain SW33 isolated from seawater.</title>
        <authorList>
            <person name="Bayburt H."/>
            <person name="Kim J.M."/>
            <person name="Choi B.J."/>
            <person name="Jeon C.O."/>
        </authorList>
    </citation>
    <scope>NUCLEOTIDE SEQUENCE [LARGE SCALE GENOMIC DNA]</scope>
    <source>
        <strain evidence="1 2">KCTC 52743</strain>
    </source>
</reference>
<keyword evidence="1" id="KW-0418">Kinase</keyword>
<dbReference type="EC" id="2.7.1.170" evidence="1"/>
<evidence type="ECO:0000313" key="2">
    <source>
        <dbReference type="Proteomes" id="UP001257914"/>
    </source>
</evidence>
<dbReference type="Pfam" id="PF03702">
    <property type="entry name" value="AnmK"/>
    <property type="match status" value="1"/>
</dbReference>
<proteinExistence type="predicted"/>
<dbReference type="InterPro" id="IPR005338">
    <property type="entry name" value="Anhydro_N_Ac-Mur_kinase"/>
</dbReference>
<accession>A0ABU3R0K1</accession>
<evidence type="ECO:0000313" key="1">
    <source>
        <dbReference type="EMBL" id="MDU0113214.1"/>
    </source>
</evidence>
<protein>
    <submittedName>
        <fullName evidence="1">Anhydro-N-acetylmuramic acid kinase</fullName>
        <ecNumber evidence="1">2.7.1.170</ecNumber>
    </submittedName>
</protein>
<dbReference type="Proteomes" id="UP001257914">
    <property type="component" value="Unassembled WGS sequence"/>
</dbReference>
<dbReference type="EMBL" id="JAWCUA010000007">
    <property type="protein sequence ID" value="MDU0113214.1"/>
    <property type="molecule type" value="Genomic_DNA"/>
</dbReference>
<dbReference type="RefSeq" id="WP_315946806.1">
    <property type="nucleotide sequence ID" value="NZ_JAWCUA010000007.1"/>
</dbReference>
<organism evidence="1 2">
    <name type="scientific">Psychrosphaera aquimarina</name>
    <dbReference type="NCBI Taxonomy" id="2044854"/>
    <lineage>
        <taxon>Bacteria</taxon>
        <taxon>Pseudomonadati</taxon>
        <taxon>Pseudomonadota</taxon>
        <taxon>Gammaproteobacteria</taxon>
        <taxon>Alteromonadales</taxon>
        <taxon>Pseudoalteromonadaceae</taxon>
        <taxon>Psychrosphaera</taxon>
    </lineage>
</organism>
<sequence length="176" mass="18860">MKNNKSLYIGVMSGTSVDAIDLAIVSFDSNKISVLATSETKFCPLLRKQVLTLCERQSANLVELGQITQHLSKSYAEAINALLVRNKLSSSDIQAIGCHGQTVCHHPVGEHPFSMQLINASLIAAMTNITTICDFRSMDIALNGQGAPLIPAFHQFLLSVGCPNKANNSAAQTAAF</sequence>
<keyword evidence="2" id="KW-1185">Reference proteome</keyword>
<comment type="caution">
    <text evidence="1">The sequence shown here is derived from an EMBL/GenBank/DDBJ whole genome shotgun (WGS) entry which is preliminary data.</text>
</comment>
<name>A0ABU3R0K1_9GAMM</name>
<keyword evidence="1" id="KW-0808">Transferase</keyword>
<dbReference type="PANTHER" id="PTHR30605:SF0">
    <property type="entry name" value="ANHYDRO-N-ACETYLMURAMIC ACID KINASE"/>
    <property type="match status" value="1"/>
</dbReference>